<dbReference type="Proteomes" id="UP001060170">
    <property type="component" value="Chromosome 14"/>
</dbReference>
<sequence length="142" mass="15488">MSYDNFASKLHLVPQPVPFVKKVSPESLNFILSEFTSDFQLNKCSVTTTFLPPATTLPERLPALPNPISIGTTSASPPPALLPAEASFNAPETAGISKAIFPPSWLPAQDRDGTWWDCNYEAGNNLVTPAPEHKTVVRIPWD</sequence>
<organism evidence="1 2">
    <name type="scientific">Puccinia striiformis f. sp. tritici</name>
    <dbReference type="NCBI Taxonomy" id="168172"/>
    <lineage>
        <taxon>Eukaryota</taxon>
        <taxon>Fungi</taxon>
        <taxon>Dikarya</taxon>
        <taxon>Basidiomycota</taxon>
        <taxon>Pucciniomycotina</taxon>
        <taxon>Pucciniomycetes</taxon>
        <taxon>Pucciniales</taxon>
        <taxon>Pucciniaceae</taxon>
        <taxon>Puccinia</taxon>
    </lineage>
</organism>
<reference evidence="2" key="2">
    <citation type="journal article" date="2018" name="Mol. Plant Microbe Interact.">
        <title>Genome sequence resources for the wheat stripe rust pathogen (Puccinia striiformis f. sp. tritici) and the barley stripe rust pathogen (Puccinia striiformis f. sp. hordei).</title>
        <authorList>
            <person name="Xia C."/>
            <person name="Wang M."/>
            <person name="Yin C."/>
            <person name="Cornejo O.E."/>
            <person name="Hulbert S.H."/>
            <person name="Chen X."/>
        </authorList>
    </citation>
    <scope>NUCLEOTIDE SEQUENCE [LARGE SCALE GENOMIC DNA]</scope>
    <source>
        <strain evidence="2">93-210</strain>
    </source>
</reference>
<evidence type="ECO:0000313" key="2">
    <source>
        <dbReference type="Proteomes" id="UP001060170"/>
    </source>
</evidence>
<reference evidence="2" key="1">
    <citation type="journal article" date="2018" name="BMC Genomics">
        <title>Genomic insights into host adaptation between the wheat stripe rust pathogen (Puccinia striiformis f. sp. tritici) and the barley stripe rust pathogen (Puccinia striiformis f. sp. hordei).</title>
        <authorList>
            <person name="Xia C."/>
            <person name="Wang M."/>
            <person name="Yin C."/>
            <person name="Cornejo O.E."/>
            <person name="Hulbert S.H."/>
            <person name="Chen X."/>
        </authorList>
    </citation>
    <scope>NUCLEOTIDE SEQUENCE [LARGE SCALE GENOMIC DNA]</scope>
    <source>
        <strain evidence="2">93-210</strain>
    </source>
</reference>
<dbReference type="EMBL" id="CM045878">
    <property type="protein sequence ID" value="KAI7940359.1"/>
    <property type="molecule type" value="Genomic_DNA"/>
</dbReference>
<proteinExistence type="predicted"/>
<gene>
    <name evidence="1" type="ORF">MJO28_014011</name>
</gene>
<accession>A0ACC0DWC4</accession>
<protein>
    <submittedName>
        <fullName evidence="1">Uncharacterized protein</fullName>
    </submittedName>
</protein>
<evidence type="ECO:0000313" key="1">
    <source>
        <dbReference type="EMBL" id="KAI7940359.1"/>
    </source>
</evidence>
<keyword evidence="2" id="KW-1185">Reference proteome</keyword>
<comment type="caution">
    <text evidence="1">The sequence shown here is derived from an EMBL/GenBank/DDBJ whole genome shotgun (WGS) entry which is preliminary data.</text>
</comment>
<reference evidence="1 2" key="3">
    <citation type="journal article" date="2022" name="Microbiol. Spectr.">
        <title>Folding features and dynamics of 3D genome architecture in plant fungal pathogens.</title>
        <authorList>
            <person name="Xia C."/>
        </authorList>
    </citation>
    <scope>NUCLEOTIDE SEQUENCE [LARGE SCALE GENOMIC DNA]</scope>
    <source>
        <strain evidence="1 2">93-210</strain>
    </source>
</reference>
<name>A0ACC0DWC4_9BASI</name>